<sequence>MGKLWDIQVHDAGAEVVSNAPVLRSKAMFPFGSDGAV</sequence>
<dbReference type="Proteomes" id="UP000054630">
    <property type="component" value="Unassembled WGS sequence"/>
</dbReference>
<comment type="caution">
    <text evidence="1">The sequence shown here is derived from an EMBL/GenBank/DDBJ whole genome shotgun (WGS) entry which is preliminary data.</text>
</comment>
<keyword evidence="2" id="KW-1185">Reference proteome</keyword>
<accession>A0A0V0RAE5</accession>
<dbReference type="EMBL" id="JYDL01002195">
    <property type="protein sequence ID" value="KRX11443.1"/>
    <property type="molecule type" value="Genomic_DNA"/>
</dbReference>
<evidence type="ECO:0000313" key="1">
    <source>
        <dbReference type="EMBL" id="KRX11443.1"/>
    </source>
</evidence>
<dbReference type="OrthoDB" id="1933275at2759"/>
<gene>
    <name evidence="1" type="ORF">T07_7672</name>
</gene>
<feature type="non-terminal residue" evidence="1">
    <location>
        <position position="37"/>
    </location>
</feature>
<proteinExistence type="predicted"/>
<organism evidence="1 2">
    <name type="scientific">Trichinella nelsoni</name>
    <dbReference type="NCBI Taxonomy" id="6336"/>
    <lineage>
        <taxon>Eukaryota</taxon>
        <taxon>Metazoa</taxon>
        <taxon>Ecdysozoa</taxon>
        <taxon>Nematoda</taxon>
        <taxon>Enoplea</taxon>
        <taxon>Dorylaimia</taxon>
        <taxon>Trichinellida</taxon>
        <taxon>Trichinellidae</taxon>
        <taxon>Trichinella</taxon>
    </lineage>
</organism>
<protein>
    <submittedName>
        <fullName evidence="1">Uncharacterized protein</fullName>
    </submittedName>
</protein>
<reference evidence="1 2" key="1">
    <citation type="submission" date="2015-01" db="EMBL/GenBank/DDBJ databases">
        <title>Evolution of Trichinella species and genotypes.</title>
        <authorList>
            <person name="Korhonen P.K."/>
            <person name="Edoardo P."/>
            <person name="Giuseppe L.R."/>
            <person name="Gasser R.B."/>
        </authorList>
    </citation>
    <scope>NUCLEOTIDE SEQUENCE [LARGE SCALE GENOMIC DNA]</scope>
    <source>
        <strain evidence="1">ISS37</strain>
    </source>
</reference>
<evidence type="ECO:0000313" key="2">
    <source>
        <dbReference type="Proteomes" id="UP000054630"/>
    </source>
</evidence>
<dbReference type="AlphaFoldDB" id="A0A0V0RAE5"/>
<name>A0A0V0RAE5_9BILA</name>